<keyword evidence="2" id="KW-1185">Reference proteome</keyword>
<organism evidence="1 2">
    <name type="scientific">Populus alba</name>
    <name type="common">White poplar</name>
    <dbReference type="NCBI Taxonomy" id="43335"/>
    <lineage>
        <taxon>Eukaryota</taxon>
        <taxon>Viridiplantae</taxon>
        <taxon>Streptophyta</taxon>
        <taxon>Embryophyta</taxon>
        <taxon>Tracheophyta</taxon>
        <taxon>Spermatophyta</taxon>
        <taxon>Magnoliopsida</taxon>
        <taxon>eudicotyledons</taxon>
        <taxon>Gunneridae</taxon>
        <taxon>Pentapetalae</taxon>
        <taxon>rosids</taxon>
        <taxon>fabids</taxon>
        <taxon>Malpighiales</taxon>
        <taxon>Salicaceae</taxon>
        <taxon>Saliceae</taxon>
        <taxon>Populus</taxon>
    </lineage>
</organism>
<proteinExistence type="predicted"/>
<sequence>MKGNGSAAADQLELPAGFRFHPTDDELVNHYLIKKCGGQSISVPIIAEIDLYKYDPWQLPDRKSIAKYAEMEEQKPDINEMSGYKNGGSTMGAPTMMMMSNSNDLINMDTSDSTPRLHTDSSCSEHVLSPELTCEKEVQSQPKPWNDQLDSAFDFNFNYIDDGFQDDPFASQVQFQMDQLSPLQDMFMYLQRPL</sequence>
<dbReference type="Proteomes" id="UP000309997">
    <property type="component" value="Unassembled WGS sequence"/>
</dbReference>
<name>A0ACC4C8L2_POPAL</name>
<evidence type="ECO:0000313" key="1">
    <source>
        <dbReference type="EMBL" id="KAL3591527.1"/>
    </source>
</evidence>
<evidence type="ECO:0000313" key="2">
    <source>
        <dbReference type="Proteomes" id="UP000309997"/>
    </source>
</evidence>
<comment type="caution">
    <text evidence="1">The sequence shown here is derived from an EMBL/GenBank/DDBJ whole genome shotgun (WGS) entry which is preliminary data.</text>
</comment>
<accession>A0ACC4C8L2</accession>
<protein>
    <submittedName>
        <fullName evidence="1">Uncharacterized protein</fullName>
    </submittedName>
</protein>
<gene>
    <name evidence="1" type="ORF">D5086_010167</name>
</gene>
<reference evidence="1 2" key="1">
    <citation type="journal article" date="2024" name="Plant Biotechnol. J.">
        <title>Genome and CRISPR/Cas9 system of a widespread forest tree (Populus alba) in the world.</title>
        <authorList>
            <person name="Liu Y.J."/>
            <person name="Jiang P.F."/>
            <person name="Han X.M."/>
            <person name="Li X.Y."/>
            <person name="Wang H.M."/>
            <person name="Wang Y.J."/>
            <person name="Wang X.X."/>
            <person name="Zeng Q.Y."/>
        </authorList>
    </citation>
    <scope>NUCLEOTIDE SEQUENCE [LARGE SCALE GENOMIC DNA]</scope>
    <source>
        <strain evidence="2">cv. PAL-ZL1</strain>
    </source>
</reference>
<dbReference type="EMBL" id="RCHU02000005">
    <property type="protein sequence ID" value="KAL3591527.1"/>
    <property type="molecule type" value="Genomic_DNA"/>
</dbReference>